<dbReference type="PROSITE" id="PS00107">
    <property type="entry name" value="PROTEIN_KINASE_ATP"/>
    <property type="match status" value="1"/>
</dbReference>
<protein>
    <recommendedName>
        <fullName evidence="1">[RNA-polymerase]-subunit kinase</fullName>
        <ecNumber evidence="1">2.7.11.23</ecNumber>
    </recommendedName>
</protein>
<proteinExistence type="predicted"/>
<feature type="compositionally biased region" description="Basic residues" evidence="6">
    <location>
        <begin position="17"/>
        <end position="27"/>
    </location>
</feature>
<dbReference type="InterPro" id="IPR017441">
    <property type="entry name" value="Protein_kinase_ATP_BS"/>
</dbReference>
<dbReference type="AlphaFoldDB" id="A0A427BCX2"/>
<organism evidence="8 9">
    <name type="scientific">Ensete ventricosum</name>
    <name type="common">Abyssinian banana</name>
    <name type="synonym">Musa ensete</name>
    <dbReference type="NCBI Taxonomy" id="4639"/>
    <lineage>
        <taxon>Eukaryota</taxon>
        <taxon>Viridiplantae</taxon>
        <taxon>Streptophyta</taxon>
        <taxon>Embryophyta</taxon>
        <taxon>Tracheophyta</taxon>
        <taxon>Spermatophyta</taxon>
        <taxon>Magnoliopsida</taxon>
        <taxon>Liliopsida</taxon>
        <taxon>Zingiberales</taxon>
        <taxon>Musaceae</taxon>
        <taxon>Ensete</taxon>
    </lineage>
</organism>
<gene>
    <name evidence="8" type="ORF">B296_00000935</name>
</gene>
<dbReference type="EC" id="2.7.11.23" evidence="1"/>
<dbReference type="Gene3D" id="3.30.200.20">
    <property type="entry name" value="Phosphorylase Kinase, domain 1"/>
    <property type="match status" value="1"/>
</dbReference>
<keyword evidence="2 5" id="KW-0547">Nucleotide-binding</keyword>
<feature type="binding site" evidence="5">
    <location>
        <position position="181"/>
    </location>
    <ligand>
        <name>ATP</name>
        <dbReference type="ChEBI" id="CHEBI:30616"/>
    </ligand>
</feature>
<keyword evidence="3 5" id="KW-0067">ATP-binding</keyword>
<comment type="caution">
    <text evidence="8">The sequence shown here is derived from an EMBL/GenBank/DDBJ whole genome shotgun (WGS) entry which is preliminary data.</text>
</comment>
<dbReference type="InterPro" id="IPR050108">
    <property type="entry name" value="CDK"/>
</dbReference>
<dbReference type="Proteomes" id="UP000287651">
    <property type="component" value="Unassembled WGS sequence"/>
</dbReference>
<feature type="region of interest" description="Disordered" evidence="6">
    <location>
        <begin position="1"/>
        <end position="41"/>
    </location>
</feature>
<reference evidence="8 9" key="1">
    <citation type="journal article" date="2014" name="Agronomy (Basel)">
        <title>A Draft Genome Sequence for Ensete ventricosum, the Drought-Tolerant Tree Against Hunger.</title>
        <authorList>
            <person name="Harrison J."/>
            <person name="Moore K.A."/>
            <person name="Paszkiewicz K."/>
            <person name="Jones T."/>
            <person name="Grant M."/>
            <person name="Ambacheew D."/>
            <person name="Muzemil S."/>
            <person name="Studholme D.J."/>
        </authorList>
    </citation>
    <scope>NUCLEOTIDE SEQUENCE [LARGE SCALE GENOMIC DNA]</scope>
</reference>
<sequence length="279" mass="30780">MGCASSKGISGDDGPKFRRPKASRRRMFSSSRREAVGEVDADARLGRDRSSAGWLISNSQKSSATASPPLVGDSKHEWVGHPRRITVDARSNVLQAGSVVVNVEALEEENMVISRISNGFNFEHVAAGWPSWLTAVAGDAVKGWLPRRADSFENFTKIGQGTYSSVYKARDLETGKLVALKKVRFDNTDPDSVRFMAREIYILHFGLATFYNPDQKQELTNRVVTLWYRPPELLLGATEYGVAVDMWSTGCIIAELLAGRPIMPGKTEVSFVTFVAFLC</sequence>
<dbReference type="SUPFAM" id="SSF56112">
    <property type="entry name" value="Protein kinase-like (PK-like)"/>
    <property type="match status" value="1"/>
</dbReference>
<evidence type="ECO:0000256" key="4">
    <source>
        <dbReference type="ARBA" id="ARBA00049280"/>
    </source>
</evidence>
<dbReference type="GO" id="GO:0005634">
    <property type="term" value="C:nucleus"/>
    <property type="evidence" value="ECO:0007669"/>
    <property type="project" value="TreeGrafter"/>
</dbReference>
<dbReference type="InterPro" id="IPR000719">
    <property type="entry name" value="Prot_kinase_dom"/>
</dbReference>
<dbReference type="GO" id="GO:0032968">
    <property type="term" value="P:positive regulation of transcription elongation by RNA polymerase II"/>
    <property type="evidence" value="ECO:0007669"/>
    <property type="project" value="TreeGrafter"/>
</dbReference>
<dbReference type="InterPro" id="IPR011009">
    <property type="entry name" value="Kinase-like_dom_sf"/>
</dbReference>
<evidence type="ECO:0000256" key="3">
    <source>
        <dbReference type="ARBA" id="ARBA00022840"/>
    </source>
</evidence>
<dbReference type="GO" id="GO:0000307">
    <property type="term" value="C:cyclin-dependent protein kinase holoenzyme complex"/>
    <property type="evidence" value="ECO:0007669"/>
    <property type="project" value="TreeGrafter"/>
</dbReference>
<dbReference type="SMART" id="SM00220">
    <property type="entry name" value="S_TKc"/>
    <property type="match status" value="1"/>
</dbReference>
<accession>A0A427BCX2</accession>
<dbReference type="PANTHER" id="PTHR24056">
    <property type="entry name" value="CELL DIVISION PROTEIN KINASE"/>
    <property type="match status" value="1"/>
</dbReference>
<name>A0A427BCX2_ENSVE</name>
<dbReference type="Pfam" id="PF00069">
    <property type="entry name" value="Pkinase"/>
    <property type="match status" value="1"/>
</dbReference>
<comment type="catalytic activity">
    <reaction evidence="4">
        <text>[DNA-directed RNA polymerase] + ATP = phospho-[DNA-directed RNA polymerase] + ADP + H(+)</text>
        <dbReference type="Rhea" id="RHEA:10216"/>
        <dbReference type="Rhea" id="RHEA-COMP:11321"/>
        <dbReference type="Rhea" id="RHEA-COMP:11322"/>
        <dbReference type="ChEBI" id="CHEBI:15378"/>
        <dbReference type="ChEBI" id="CHEBI:30616"/>
        <dbReference type="ChEBI" id="CHEBI:43176"/>
        <dbReference type="ChEBI" id="CHEBI:68546"/>
        <dbReference type="ChEBI" id="CHEBI:456216"/>
        <dbReference type="EC" id="2.7.11.23"/>
    </reaction>
</comment>
<evidence type="ECO:0000313" key="9">
    <source>
        <dbReference type="Proteomes" id="UP000287651"/>
    </source>
</evidence>
<dbReference type="EMBL" id="AMZH03000002">
    <property type="protein sequence ID" value="RRT86206.1"/>
    <property type="molecule type" value="Genomic_DNA"/>
</dbReference>
<evidence type="ECO:0000256" key="5">
    <source>
        <dbReference type="PROSITE-ProRule" id="PRU10141"/>
    </source>
</evidence>
<evidence type="ECO:0000256" key="6">
    <source>
        <dbReference type="SAM" id="MobiDB-lite"/>
    </source>
</evidence>
<dbReference type="PANTHER" id="PTHR24056:SF481">
    <property type="entry name" value="OS02G0559300 PROTEIN"/>
    <property type="match status" value="1"/>
</dbReference>
<feature type="compositionally biased region" description="Basic and acidic residues" evidence="6">
    <location>
        <begin position="31"/>
        <end position="41"/>
    </location>
</feature>
<dbReference type="GO" id="GO:0005524">
    <property type="term" value="F:ATP binding"/>
    <property type="evidence" value="ECO:0007669"/>
    <property type="project" value="UniProtKB-UniRule"/>
</dbReference>
<evidence type="ECO:0000256" key="1">
    <source>
        <dbReference type="ARBA" id="ARBA00012409"/>
    </source>
</evidence>
<evidence type="ECO:0000256" key="2">
    <source>
        <dbReference type="ARBA" id="ARBA00022741"/>
    </source>
</evidence>
<evidence type="ECO:0000259" key="7">
    <source>
        <dbReference type="PROSITE" id="PS50011"/>
    </source>
</evidence>
<feature type="domain" description="Protein kinase" evidence="7">
    <location>
        <begin position="1"/>
        <end position="279"/>
    </location>
</feature>
<evidence type="ECO:0000313" key="8">
    <source>
        <dbReference type="EMBL" id="RRT86206.1"/>
    </source>
</evidence>
<dbReference type="PROSITE" id="PS50011">
    <property type="entry name" value="PROTEIN_KINASE_DOM"/>
    <property type="match status" value="1"/>
</dbReference>
<dbReference type="GO" id="GO:0008353">
    <property type="term" value="F:RNA polymerase II CTD heptapeptide repeat kinase activity"/>
    <property type="evidence" value="ECO:0007669"/>
    <property type="project" value="UniProtKB-EC"/>
</dbReference>
<dbReference type="Gene3D" id="1.10.510.10">
    <property type="entry name" value="Transferase(Phosphotransferase) domain 1"/>
    <property type="match status" value="1"/>
</dbReference>